<protein>
    <submittedName>
        <fullName evidence="1">Uncharacterized protein</fullName>
    </submittedName>
</protein>
<accession>A0A3P7IUR5</accession>
<proteinExistence type="predicted"/>
<evidence type="ECO:0000313" key="1">
    <source>
        <dbReference type="EMBL" id="VDM73886.1"/>
    </source>
</evidence>
<gene>
    <name evidence="1" type="ORF">SVUK_LOCUS8884</name>
</gene>
<dbReference type="EMBL" id="UYYB01032912">
    <property type="protein sequence ID" value="VDM73886.1"/>
    <property type="molecule type" value="Genomic_DNA"/>
</dbReference>
<reference evidence="1 2" key="1">
    <citation type="submission" date="2018-11" db="EMBL/GenBank/DDBJ databases">
        <authorList>
            <consortium name="Pathogen Informatics"/>
        </authorList>
    </citation>
    <scope>NUCLEOTIDE SEQUENCE [LARGE SCALE GENOMIC DNA]</scope>
</reference>
<organism evidence="1 2">
    <name type="scientific">Strongylus vulgaris</name>
    <name type="common">Blood worm</name>
    <dbReference type="NCBI Taxonomy" id="40348"/>
    <lineage>
        <taxon>Eukaryota</taxon>
        <taxon>Metazoa</taxon>
        <taxon>Ecdysozoa</taxon>
        <taxon>Nematoda</taxon>
        <taxon>Chromadorea</taxon>
        <taxon>Rhabditida</taxon>
        <taxon>Rhabditina</taxon>
        <taxon>Rhabditomorpha</taxon>
        <taxon>Strongyloidea</taxon>
        <taxon>Strongylidae</taxon>
        <taxon>Strongylus</taxon>
    </lineage>
</organism>
<dbReference type="OrthoDB" id="10622630at2759"/>
<dbReference type="Proteomes" id="UP000270094">
    <property type="component" value="Unassembled WGS sequence"/>
</dbReference>
<evidence type="ECO:0000313" key="2">
    <source>
        <dbReference type="Proteomes" id="UP000270094"/>
    </source>
</evidence>
<name>A0A3P7IUR5_STRVU</name>
<sequence>MRTTVYTPTRARAPSRPRLIFAAKRAQLTVASPQAASPRMLSERSSSQTAFYSDQLPIKNEQEVQPDVCNRTESNFEEPTVEHLRAAASLYECISSGTLEMNRAARLLLAQKRNGTFNQSVYDVILPECWVAGHVRTVLKMKQTGTTNFLMAEIQCAKLDRYIRIAEVTQRENDPISKPLLQCKFAPGSGRWKARPF</sequence>
<dbReference type="AlphaFoldDB" id="A0A3P7IUR5"/>
<keyword evidence="2" id="KW-1185">Reference proteome</keyword>